<evidence type="ECO:0000256" key="1">
    <source>
        <dbReference type="ARBA" id="ARBA00004141"/>
    </source>
</evidence>
<dbReference type="RefSeq" id="WP_010881421.1">
    <property type="nucleotide sequence ID" value="NC_000918.1"/>
</dbReference>
<dbReference type="HOGENOM" id="CLU_096130_0_0_0"/>
<evidence type="ECO:0000256" key="3">
    <source>
        <dbReference type="ARBA" id="ARBA00022692"/>
    </source>
</evidence>
<evidence type="ECO:0000256" key="4">
    <source>
        <dbReference type="ARBA" id="ARBA00022989"/>
    </source>
</evidence>
<comment type="similarity">
    <text evidence="2 6">Belongs to the ABC-3 integral membrane protein family.</text>
</comment>
<dbReference type="PANTHER" id="PTHR30477:SF19">
    <property type="entry name" value="METAL ABC TRANSPORTER PERMEASE"/>
    <property type="match status" value="1"/>
</dbReference>
<evidence type="ECO:0008006" key="10">
    <source>
        <dbReference type="Google" id="ProtNLM"/>
    </source>
</evidence>
<dbReference type="EnsemblBacteria" id="AAC07888">
    <property type="protein sequence ID" value="AAC07888"/>
    <property type="gene ID" value="aq_2165"/>
</dbReference>
<keyword evidence="3 6" id="KW-0812">Transmembrane</keyword>
<feature type="transmembrane region" description="Helical" evidence="7">
    <location>
        <begin position="221"/>
        <end position="240"/>
    </location>
</feature>
<evidence type="ECO:0000256" key="5">
    <source>
        <dbReference type="ARBA" id="ARBA00023136"/>
    </source>
</evidence>
<evidence type="ECO:0000256" key="7">
    <source>
        <dbReference type="SAM" id="Phobius"/>
    </source>
</evidence>
<proteinExistence type="inferred from homology"/>
<feature type="transmembrane region" description="Helical" evidence="7">
    <location>
        <begin position="31"/>
        <end position="52"/>
    </location>
</feature>
<feature type="transmembrane region" description="Helical" evidence="7">
    <location>
        <begin position="127"/>
        <end position="143"/>
    </location>
</feature>
<dbReference type="KEGG" id="aae:aq_2165"/>
<protein>
    <recommendedName>
        <fullName evidence="10">Metal ABC transporter permease</fullName>
    </recommendedName>
</protein>
<dbReference type="AlphaFoldDB" id="O67916"/>
<name>O67916_AQUAE</name>
<dbReference type="InParanoid" id="O67916"/>
<gene>
    <name evidence="8" type="ordered locus">aq_2165</name>
</gene>
<reference evidence="8 9" key="1">
    <citation type="journal article" date="1998" name="Nature">
        <title>The complete genome of the hyperthermophilic bacterium Aquifex aeolicus.</title>
        <authorList>
            <person name="Deckert G."/>
            <person name="Warren P.V."/>
            <person name="Gaasterland T."/>
            <person name="Young W.G."/>
            <person name="Lenox A.L."/>
            <person name="Graham D.E."/>
            <person name="Overbeek R."/>
            <person name="Snead M.A."/>
            <person name="Keller M."/>
            <person name="Aujay M."/>
            <person name="Huber R."/>
            <person name="Feldman R.A."/>
            <person name="Short J.M."/>
            <person name="Olson G.J."/>
            <person name="Swanson R.V."/>
        </authorList>
    </citation>
    <scope>NUCLEOTIDE SEQUENCE [LARGE SCALE GENOMIC DNA]</scope>
    <source>
        <strain evidence="8 9">VF5</strain>
    </source>
</reference>
<evidence type="ECO:0000256" key="2">
    <source>
        <dbReference type="ARBA" id="ARBA00008034"/>
    </source>
</evidence>
<feature type="transmembrane region" description="Helical" evidence="7">
    <location>
        <begin position="6"/>
        <end position="24"/>
    </location>
</feature>
<keyword evidence="6" id="KW-0813">Transport</keyword>
<dbReference type="STRING" id="224324.aq_2165"/>
<dbReference type="GO" id="GO:0010043">
    <property type="term" value="P:response to zinc ion"/>
    <property type="evidence" value="ECO:0000318"/>
    <property type="project" value="GO_Central"/>
</dbReference>
<feature type="transmembrane region" description="Helical" evidence="7">
    <location>
        <begin position="195"/>
        <end position="214"/>
    </location>
</feature>
<dbReference type="GO" id="GO:0055085">
    <property type="term" value="P:transmembrane transport"/>
    <property type="evidence" value="ECO:0007669"/>
    <property type="project" value="InterPro"/>
</dbReference>
<keyword evidence="9" id="KW-1185">Reference proteome</keyword>
<dbReference type="PIR" id="H70485">
    <property type="entry name" value="H70485"/>
</dbReference>
<keyword evidence="5 7" id="KW-0472">Membrane</keyword>
<keyword evidence="4 7" id="KW-1133">Transmembrane helix</keyword>
<evidence type="ECO:0000313" key="9">
    <source>
        <dbReference type="Proteomes" id="UP000000798"/>
    </source>
</evidence>
<feature type="transmembrane region" description="Helical" evidence="7">
    <location>
        <begin position="155"/>
        <end position="183"/>
    </location>
</feature>
<dbReference type="InterPro" id="IPR037294">
    <property type="entry name" value="ABC_BtuC-like"/>
</dbReference>
<dbReference type="GO" id="GO:0043190">
    <property type="term" value="C:ATP-binding cassette (ABC) transporter complex"/>
    <property type="evidence" value="ECO:0007669"/>
    <property type="project" value="InterPro"/>
</dbReference>
<dbReference type="InterPro" id="IPR001626">
    <property type="entry name" value="ABC_TroCD"/>
</dbReference>
<dbReference type="eggNOG" id="COG1108">
    <property type="taxonomic scope" value="Bacteria"/>
</dbReference>
<dbReference type="Proteomes" id="UP000000798">
    <property type="component" value="Chromosome"/>
</dbReference>
<dbReference type="EMBL" id="AE000657">
    <property type="protein sequence ID" value="AAC07888.1"/>
    <property type="molecule type" value="Genomic_DNA"/>
</dbReference>
<dbReference type="GO" id="GO:0005886">
    <property type="term" value="C:plasma membrane"/>
    <property type="evidence" value="ECO:0000318"/>
    <property type="project" value="GO_Central"/>
</dbReference>
<dbReference type="SUPFAM" id="SSF81345">
    <property type="entry name" value="ABC transporter involved in vitamin B12 uptake, BtuC"/>
    <property type="match status" value="1"/>
</dbReference>
<comment type="subcellular location">
    <subcellularLocation>
        <location evidence="6">Cell membrane</location>
        <topology evidence="6">Multi-pass membrane protein</topology>
    </subcellularLocation>
    <subcellularLocation>
        <location evidence="1">Membrane</location>
        <topology evidence="1">Multi-pass membrane protein</topology>
    </subcellularLocation>
</comment>
<evidence type="ECO:0000313" key="8">
    <source>
        <dbReference type="EMBL" id="AAC07888.1"/>
    </source>
</evidence>
<feature type="transmembrane region" description="Helical" evidence="7">
    <location>
        <begin position="84"/>
        <end position="102"/>
    </location>
</feature>
<feature type="transmembrane region" description="Helical" evidence="7">
    <location>
        <begin position="58"/>
        <end position="77"/>
    </location>
</feature>
<dbReference type="Pfam" id="PF00950">
    <property type="entry name" value="ABC-3"/>
    <property type="match status" value="2"/>
</dbReference>
<organism evidence="8 9">
    <name type="scientific">Aquifex aeolicus (strain VF5)</name>
    <dbReference type="NCBI Taxonomy" id="224324"/>
    <lineage>
        <taxon>Bacteria</taxon>
        <taxon>Pseudomonadati</taxon>
        <taxon>Aquificota</taxon>
        <taxon>Aquificia</taxon>
        <taxon>Aquificales</taxon>
        <taxon>Aquificaceae</taxon>
        <taxon>Aquifex</taxon>
    </lineage>
</organism>
<dbReference type="PANTHER" id="PTHR30477">
    <property type="entry name" value="ABC-TRANSPORTER METAL-BINDING PROTEIN"/>
    <property type="match status" value="1"/>
</dbReference>
<accession>O67916</accession>
<evidence type="ECO:0000256" key="6">
    <source>
        <dbReference type="RuleBase" id="RU003943"/>
    </source>
</evidence>
<sequence length="245" mass="26877">MVDLFFQALLFSFILLGIHASFGLEIVRRGIIFVDIAVAQFAAVGLALSILIFHEPSYLMAFVFSLFAGMLVALSQVKKEFAEAFIGLLYALGFSSVVLILSQTPHGMEEFLQLTAGDILFVSKKEILISGMLYAAIGFLLYLRRYLRNELLREVSFFTLFSITVTSSVKLVGVLIVFSILVAPALVANLLGKGLLFAWVYGALVNTLGILISFKLDLPTGFTLVFFHALTGILVFLTTLKKSVS</sequence>
<dbReference type="OrthoDB" id="14209at2"/>